<dbReference type="OrthoDB" id="9808822at2"/>
<dbReference type="Proteomes" id="UP000283479">
    <property type="component" value="Unassembled WGS sequence"/>
</dbReference>
<gene>
    <name evidence="3" type="ORF">EGT50_09540</name>
</gene>
<dbReference type="SMART" id="SM00833">
    <property type="entry name" value="CobW_C"/>
    <property type="match status" value="1"/>
</dbReference>
<dbReference type="EMBL" id="RKLO01000003">
    <property type="protein sequence ID" value="RVW02949.1"/>
    <property type="molecule type" value="Genomic_DNA"/>
</dbReference>
<dbReference type="NCBIfam" id="NF047431">
    <property type="entry name" value="hiber_recruit"/>
    <property type="match status" value="1"/>
</dbReference>
<dbReference type="InterPro" id="IPR003495">
    <property type="entry name" value="CobW/HypB/UreG_nucleotide-bd"/>
</dbReference>
<sequence>MTIVFERCSLVAADPKSRTPLIVVSGRSGPVEATARSFLGDREASTLVVRHDLGDLGQGIVRRTLTTGSVDAQETTTEVLELAHGCVSCTLRHDLLPLLRRLHSRSSVDRIVLQLDSALEPEAVCWAVEHVPVVDVVGQIDGPAGRDVRIEAVVTCLDVEPWWEEVTGDEDLDDDRTVAQVAVGQVAFADALVVDSHTADPWLAHKVSAVLTRLAPGAPTSAVPDGPDLLSRVGVDARRGRVDGAHSPLLRGHPPLDADHGVALVEFAARRPFHPGRLHEAIDVLLDGVVAARGRFWLATRPDIALWLESAGEGLRVAAADRWLADMTDDELLDVDPERRALAAVGWDERFGDRDTSLVILVHDAEPEAISAALSWALLTERELVDELSWSTWDDPFGDFHTDPCADIPPGPLEKNKEAEMTREVEKNGEIAS</sequence>
<evidence type="ECO:0000259" key="2">
    <source>
        <dbReference type="SMART" id="SM00833"/>
    </source>
</evidence>
<dbReference type="Gene3D" id="3.40.50.300">
    <property type="entry name" value="P-loop containing nucleotide triphosphate hydrolases"/>
    <property type="match status" value="1"/>
</dbReference>
<protein>
    <submittedName>
        <fullName evidence="3">Cobalamin biosynthesis protein CobW</fullName>
    </submittedName>
</protein>
<accession>A0A438AW96</accession>
<dbReference type="InterPro" id="IPR011629">
    <property type="entry name" value="CobW-like_C"/>
</dbReference>
<reference evidence="3 4" key="1">
    <citation type="submission" date="2018-11" db="EMBL/GenBank/DDBJ databases">
        <title>Rhodococcus spongicola sp. nov. and Rhodococcus xishaensis sp. nov. from marine sponges.</title>
        <authorList>
            <person name="Li L."/>
            <person name="Lin H.W."/>
        </authorList>
    </citation>
    <scope>NUCLEOTIDE SEQUENCE [LARGE SCALE GENOMIC DNA]</scope>
    <source>
        <strain evidence="3 4">LHW51113</strain>
    </source>
</reference>
<name>A0A438AW96_9NOCA</name>
<dbReference type="PANTHER" id="PTHR43603:SF1">
    <property type="entry name" value="ZINC-REGULATED GTPASE METALLOPROTEIN ACTIVATOR 1"/>
    <property type="match status" value="1"/>
</dbReference>
<dbReference type="SUPFAM" id="SSF90002">
    <property type="entry name" value="Hypothetical protein YjiA, C-terminal domain"/>
    <property type="match status" value="1"/>
</dbReference>
<dbReference type="Pfam" id="PF02492">
    <property type="entry name" value="cobW"/>
    <property type="match status" value="1"/>
</dbReference>
<feature type="compositionally biased region" description="Basic and acidic residues" evidence="1">
    <location>
        <begin position="414"/>
        <end position="433"/>
    </location>
</feature>
<dbReference type="PANTHER" id="PTHR43603">
    <property type="entry name" value="COBW DOMAIN-CONTAINING PROTEIN DDB_G0274527"/>
    <property type="match status" value="1"/>
</dbReference>
<evidence type="ECO:0000313" key="4">
    <source>
        <dbReference type="Proteomes" id="UP000283479"/>
    </source>
</evidence>
<comment type="caution">
    <text evidence="3">The sequence shown here is derived from an EMBL/GenBank/DDBJ whole genome shotgun (WGS) entry which is preliminary data.</text>
</comment>
<feature type="domain" description="CobW C-terminal" evidence="2">
    <location>
        <begin position="262"/>
        <end position="378"/>
    </location>
</feature>
<organism evidence="3 4">
    <name type="scientific">Rhodococcus xishaensis</name>
    <dbReference type="NCBI Taxonomy" id="2487364"/>
    <lineage>
        <taxon>Bacteria</taxon>
        <taxon>Bacillati</taxon>
        <taxon>Actinomycetota</taxon>
        <taxon>Actinomycetes</taxon>
        <taxon>Mycobacteriales</taxon>
        <taxon>Nocardiaceae</taxon>
        <taxon>Rhodococcus</taxon>
    </lineage>
</organism>
<feature type="region of interest" description="Disordered" evidence="1">
    <location>
        <begin position="403"/>
        <end position="433"/>
    </location>
</feature>
<dbReference type="InterPro" id="IPR027417">
    <property type="entry name" value="P-loop_NTPase"/>
</dbReference>
<keyword evidence="4" id="KW-1185">Reference proteome</keyword>
<evidence type="ECO:0000313" key="3">
    <source>
        <dbReference type="EMBL" id="RVW02949.1"/>
    </source>
</evidence>
<dbReference type="Pfam" id="PF07683">
    <property type="entry name" value="CobW_C"/>
    <property type="match status" value="1"/>
</dbReference>
<evidence type="ECO:0000256" key="1">
    <source>
        <dbReference type="SAM" id="MobiDB-lite"/>
    </source>
</evidence>
<dbReference type="InterPro" id="IPR051927">
    <property type="entry name" value="Zn_Chap_cDPG_Synth"/>
</dbReference>
<proteinExistence type="predicted"/>
<dbReference type="AlphaFoldDB" id="A0A438AW96"/>